<keyword evidence="2" id="KW-0812">Transmembrane</keyword>
<dbReference type="OrthoDB" id="3166386at2759"/>
<evidence type="ECO:0000256" key="1">
    <source>
        <dbReference type="SAM" id="MobiDB-lite"/>
    </source>
</evidence>
<evidence type="ECO:0000256" key="2">
    <source>
        <dbReference type="SAM" id="Phobius"/>
    </source>
</evidence>
<keyword evidence="2" id="KW-1133">Transmembrane helix</keyword>
<dbReference type="GeneID" id="83205095"/>
<dbReference type="RefSeq" id="XP_058328137.1">
    <property type="nucleotide sequence ID" value="XM_058477792.1"/>
</dbReference>
<dbReference type="AlphaFoldDB" id="A0A9W9TIP7"/>
<evidence type="ECO:0000313" key="3">
    <source>
        <dbReference type="EMBL" id="KAJ5223954.1"/>
    </source>
</evidence>
<reference evidence="3" key="1">
    <citation type="submission" date="2022-11" db="EMBL/GenBank/DDBJ databases">
        <authorList>
            <person name="Petersen C."/>
        </authorList>
    </citation>
    <scope>NUCLEOTIDE SEQUENCE</scope>
    <source>
        <strain evidence="3">IBT 19713</strain>
    </source>
</reference>
<feature type="transmembrane region" description="Helical" evidence="2">
    <location>
        <begin position="12"/>
        <end position="35"/>
    </location>
</feature>
<name>A0A9W9TIP7_9EURO</name>
<organism evidence="3 4">
    <name type="scientific">Penicillium chermesinum</name>
    <dbReference type="NCBI Taxonomy" id="63820"/>
    <lineage>
        <taxon>Eukaryota</taxon>
        <taxon>Fungi</taxon>
        <taxon>Dikarya</taxon>
        <taxon>Ascomycota</taxon>
        <taxon>Pezizomycotina</taxon>
        <taxon>Eurotiomycetes</taxon>
        <taxon>Eurotiomycetidae</taxon>
        <taxon>Eurotiales</taxon>
        <taxon>Aspergillaceae</taxon>
        <taxon>Penicillium</taxon>
    </lineage>
</organism>
<sequence>MDNGRSPTDIITYIGVPLAVLGVLPIIYTSVRAILTQRSIRSILKRHDLLDSALTRVSLIGGLVEVELPRCTITPLDRELDDGYWKLNTSHVPLKGGSWSIFHWNRLITGKVLYRCQYKDELKIPQADIGFEELIARLVFGHPPGTALLRPPSGAPGAVLTVAPAEDSDGVLSLQVQWRPEWQERSQASLPPFWMRLEQPRMPTGEGETDGTSTLQDEEKPEAGSGTESTEVPARKPSLLTTIQGMKTLLKVHGSDSIRFRAEGDRVTTVFFEESGIMTGERRDLSTHGETFRHWFVCVASALGEYEGAGLYNISIPANTLAFVRRKSIPCGVMVVLDLLESKDVPPWESPPPPWLKPQMKYFSATRRTDWLARWKT</sequence>
<protein>
    <submittedName>
        <fullName evidence="3">Uncharacterized protein</fullName>
    </submittedName>
</protein>
<accession>A0A9W9TIP7</accession>
<reference evidence="3" key="2">
    <citation type="journal article" date="2023" name="IMA Fungus">
        <title>Comparative genomic study of the Penicillium genus elucidates a diverse pangenome and 15 lateral gene transfer events.</title>
        <authorList>
            <person name="Petersen C."/>
            <person name="Sorensen T."/>
            <person name="Nielsen M.R."/>
            <person name="Sondergaard T.E."/>
            <person name="Sorensen J.L."/>
            <person name="Fitzpatrick D.A."/>
            <person name="Frisvad J.C."/>
            <person name="Nielsen K.L."/>
        </authorList>
    </citation>
    <scope>NUCLEOTIDE SEQUENCE</scope>
    <source>
        <strain evidence="3">IBT 19713</strain>
    </source>
</reference>
<keyword evidence="4" id="KW-1185">Reference proteome</keyword>
<proteinExistence type="predicted"/>
<gene>
    <name evidence="3" type="ORF">N7468_008496</name>
</gene>
<dbReference type="EMBL" id="JAPQKS010000006">
    <property type="protein sequence ID" value="KAJ5223954.1"/>
    <property type="molecule type" value="Genomic_DNA"/>
</dbReference>
<dbReference type="Proteomes" id="UP001150941">
    <property type="component" value="Unassembled WGS sequence"/>
</dbReference>
<comment type="caution">
    <text evidence="3">The sequence shown here is derived from an EMBL/GenBank/DDBJ whole genome shotgun (WGS) entry which is preliminary data.</text>
</comment>
<evidence type="ECO:0000313" key="4">
    <source>
        <dbReference type="Proteomes" id="UP001150941"/>
    </source>
</evidence>
<feature type="region of interest" description="Disordered" evidence="1">
    <location>
        <begin position="199"/>
        <end position="233"/>
    </location>
</feature>
<keyword evidence="2" id="KW-0472">Membrane</keyword>